<organism evidence="1 2">
    <name type="scientific">Spodoptera exigua</name>
    <name type="common">Beet armyworm</name>
    <name type="synonym">Noctua fulgens</name>
    <dbReference type="NCBI Taxonomy" id="7107"/>
    <lineage>
        <taxon>Eukaryota</taxon>
        <taxon>Metazoa</taxon>
        <taxon>Ecdysozoa</taxon>
        <taxon>Arthropoda</taxon>
        <taxon>Hexapoda</taxon>
        <taxon>Insecta</taxon>
        <taxon>Pterygota</taxon>
        <taxon>Neoptera</taxon>
        <taxon>Endopterygota</taxon>
        <taxon>Lepidoptera</taxon>
        <taxon>Glossata</taxon>
        <taxon>Ditrysia</taxon>
        <taxon>Noctuoidea</taxon>
        <taxon>Noctuidae</taxon>
        <taxon>Amphipyrinae</taxon>
        <taxon>Spodoptera</taxon>
    </lineage>
</organism>
<protein>
    <recommendedName>
        <fullName evidence="3">THAP-type domain-containing protein</fullName>
    </recommendedName>
</protein>
<name>A0A922M7Q7_SPOEX</name>
<dbReference type="PANTHER" id="PTHR23080">
    <property type="entry name" value="THAP DOMAIN PROTEIN"/>
    <property type="match status" value="1"/>
</dbReference>
<reference evidence="1" key="1">
    <citation type="journal article" date="2021" name="G3 (Bethesda)">
        <title>Genome and transcriptome analysis of the beet armyworm Spodoptera exigua reveals targets for pest control. .</title>
        <authorList>
            <person name="Simon S."/>
            <person name="Breeschoten T."/>
            <person name="Jansen H.J."/>
            <person name="Dirks R.P."/>
            <person name="Schranz M.E."/>
            <person name="Ros V.I.D."/>
        </authorList>
    </citation>
    <scope>NUCLEOTIDE SEQUENCE</scope>
    <source>
        <strain evidence="1">TB_SE_WUR_2020</strain>
    </source>
</reference>
<evidence type="ECO:0008006" key="3">
    <source>
        <dbReference type="Google" id="ProtNLM"/>
    </source>
</evidence>
<sequence>ADGSPWQPKRHDTICSEHFIGGKKSDAVASPSYVPTIFPSIYRCKKINHSQVTARYNRFMTRRYPDQQFFGKYEQNQLPIETVTKVIKREFTMMADKGCQADIYNQFQLKEATFICNRYVQNNNCDAEIQVEIPTISKIVTTNTPKTKDIGCCTTKVTYSTQSTSTSSQDFVGISSIKNDQQLLDLAAYGDTQAIIDCTEFRIEVPSAVDHCVACYLHYKKGFTAKVVIGITPGRLMF</sequence>
<evidence type="ECO:0000313" key="1">
    <source>
        <dbReference type="EMBL" id="KAH9631962.1"/>
    </source>
</evidence>
<evidence type="ECO:0000313" key="2">
    <source>
        <dbReference type="Proteomes" id="UP000814243"/>
    </source>
</evidence>
<dbReference type="Proteomes" id="UP000814243">
    <property type="component" value="Unassembled WGS sequence"/>
</dbReference>
<accession>A0A922M7Q7</accession>
<proteinExistence type="predicted"/>
<comment type="caution">
    <text evidence="1">The sequence shown here is derived from an EMBL/GenBank/DDBJ whole genome shotgun (WGS) entry which is preliminary data.</text>
</comment>
<feature type="non-terminal residue" evidence="1">
    <location>
        <position position="1"/>
    </location>
</feature>
<dbReference type="AlphaFoldDB" id="A0A922M7Q7"/>
<dbReference type="EMBL" id="JACEFF010000738">
    <property type="protein sequence ID" value="KAH9631962.1"/>
    <property type="molecule type" value="Genomic_DNA"/>
</dbReference>
<gene>
    <name evidence="1" type="ORF">HF086_000299</name>
</gene>